<sequence>MSAKGKESAKKSSLSFSTRVKDDKPITIKLDNIRVLTGQSNYNIWAASMKLVWKGMKVYEIVIDGAEPSDDADDAEKSAYESLCHQAAAVYIQVVSQDILEKIVELDHPHRMWESLRGEFYRDTAFALVSQIMSLVSLPSSYDPEKPISTFIASFEQEWLRLNQLAKSSSDTYRQLFSKFLDEDKAKRDFLLGFLVRHQKNVVDNLSTKDNFTFAEVKQRLLDLDHEQPSSSVSSSPQTALLTTQRRNARSPCQSSSSSSQSASRQQKQKECTWCVKHNPGKHLGHTWNQCFKLKKHQEEQKSSDKGKERDTAMVTTDSDNGKGVSNTSRNVPDL</sequence>
<accession>A0A3N4K7Z9</accession>
<feature type="compositionally biased region" description="Polar residues" evidence="1">
    <location>
        <begin position="237"/>
        <end position="246"/>
    </location>
</feature>
<feature type="region of interest" description="Disordered" evidence="1">
    <location>
        <begin position="296"/>
        <end position="335"/>
    </location>
</feature>
<evidence type="ECO:0000256" key="1">
    <source>
        <dbReference type="SAM" id="MobiDB-lite"/>
    </source>
</evidence>
<evidence type="ECO:0000313" key="3">
    <source>
        <dbReference type="Proteomes" id="UP000277580"/>
    </source>
</evidence>
<dbReference type="OrthoDB" id="5413396at2759"/>
<proteinExistence type="predicted"/>
<keyword evidence="3" id="KW-1185">Reference proteome</keyword>
<dbReference type="AlphaFoldDB" id="A0A3N4K7Z9"/>
<gene>
    <name evidence="2" type="ORF">P167DRAFT_580399</name>
</gene>
<feature type="compositionally biased region" description="Polar residues" evidence="1">
    <location>
        <begin position="314"/>
        <end position="335"/>
    </location>
</feature>
<feature type="compositionally biased region" description="Basic and acidic residues" evidence="1">
    <location>
        <begin position="297"/>
        <end position="312"/>
    </location>
</feature>
<protein>
    <recommendedName>
        <fullName evidence="4">DUF4219 domain-containing protein</fullName>
    </recommendedName>
</protein>
<name>A0A3N4K7Z9_9PEZI</name>
<feature type="compositionally biased region" description="Low complexity" evidence="1">
    <location>
        <begin position="251"/>
        <end position="264"/>
    </location>
</feature>
<dbReference type="EMBL" id="ML119294">
    <property type="protein sequence ID" value="RPB06533.1"/>
    <property type="molecule type" value="Genomic_DNA"/>
</dbReference>
<feature type="region of interest" description="Disordered" evidence="1">
    <location>
        <begin position="226"/>
        <end position="264"/>
    </location>
</feature>
<dbReference type="Proteomes" id="UP000277580">
    <property type="component" value="Unassembled WGS sequence"/>
</dbReference>
<reference evidence="2 3" key="1">
    <citation type="journal article" date="2018" name="Nat. Ecol. Evol.">
        <title>Pezizomycetes genomes reveal the molecular basis of ectomycorrhizal truffle lifestyle.</title>
        <authorList>
            <person name="Murat C."/>
            <person name="Payen T."/>
            <person name="Noel B."/>
            <person name="Kuo A."/>
            <person name="Morin E."/>
            <person name="Chen J."/>
            <person name="Kohler A."/>
            <person name="Krizsan K."/>
            <person name="Balestrini R."/>
            <person name="Da Silva C."/>
            <person name="Montanini B."/>
            <person name="Hainaut M."/>
            <person name="Levati E."/>
            <person name="Barry K.W."/>
            <person name="Belfiori B."/>
            <person name="Cichocki N."/>
            <person name="Clum A."/>
            <person name="Dockter R.B."/>
            <person name="Fauchery L."/>
            <person name="Guy J."/>
            <person name="Iotti M."/>
            <person name="Le Tacon F."/>
            <person name="Lindquist E.A."/>
            <person name="Lipzen A."/>
            <person name="Malagnac F."/>
            <person name="Mello A."/>
            <person name="Molinier V."/>
            <person name="Miyauchi S."/>
            <person name="Poulain J."/>
            <person name="Riccioni C."/>
            <person name="Rubini A."/>
            <person name="Sitrit Y."/>
            <person name="Splivallo R."/>
            <person name="Traeger S."/>
            <person name="Wang M."/>
            <person name="Zifcakova L."/>
            <person name="Wipf D."/>
            <person name="Zambonelli A."/>
            <person name="Paolocci F."/>
            <person name="Nowrousian M."/>
            <person name="Ottonello S."/>
            <person name="Baldrian P."/>
            <person name="Spatafora J.W."/>
            <person name="Henrissat B."/>
            <person name="Nagy L.G."/>
            <person name="Aury J.M."/>
            <person name="Wincker P."/>
            <person name="Grigoriev I.V."/>
            <person name="Bonfante P."/>
            <person name="Martin F.M."/>
        </authorList>
    </citation>
    <scope>NUCLEOTIDE SEQUENCE [LARGE SCALE GENOMIC DNA]</scope>
    <source>
        <strain evidence="2 3">CCBAS932</strain>
    </source>
</reference>
<evidence type="ECO:0000313" key="2">
    <source>
        <dbReference type="EMBL" id="RPB06533.1"/>
    </source>
</evidence>
<organism evidence="2 3">
    <name type="scientific">Morchella conica CCBAS932</name>
    <dbReference type="NCBI Taxonomy" id="1392247"/>
    <lineage>
        <taxon>Eukaryota</taxon>
        <taxon>Fungi</taxon>
        <taxon>Dikarya</taxon>
        <taxon>Ascomycota</taxon>
        <taxon>Pezizomycotina</taxon>
        <taxon>Pezizomycetes</taxon>
        <taxon>Pezizales</taxon>
        <taxon>Morchellaceae</taxon>
        <taxon>Morchella</taxon>
    </lineage>
</organism>
<dbReference type="STRING" id="1392247.A0A3N4K7Z9"/>
<evidence type="ECO:0008006" key="4">
    <source>
        <dbReference type="Google" id="ProtNLM"/>
    </source>
</evidence>
<dbReference type="InParanoid" id="A0A3N4K7Z9"/>